<dbReference type="Proteomes" id="UP000663852">
    <property type="component" value="Unassembled WGS sequence"/>
</dbReference>
<keyword evidence="1" id="KW-1133">Transmembrane helix</keyword>
<organism evidence="3 5">
    <name type="scientific">Adineta ricciae</name>
    <name type="common">Rotifer</name>
    <dbReference type="NCBI Taxonomy" id="249248"/>
    <lineage>
        <taxon>Eukaryota</taxon>
        <taxon>Metazoa</taxon>
        <taxon>Spiralia</taxon>
        <taxon>Gnathifera</taxon>
        <taxon>Rotifera</taxon>
        <taxon>Eurotatoria</taxon>
        <taxon>Bdelloidea</taxon>
        <taxon>Adinetida</taxon>
        <taxon>Adinetidae</taxon>
        <taxon>Adineta</taxon>
    </lineage>
</organism>
<keyword evidence="4" id="KW-1185">Reference proteome</keyword>
<feature type="transmembrane region" description="Helical" evidence="1">
    <location>
        <begin position="43"/>
        <end position="67"/>
    </location>
</feature>
<dbReference type="Proteomes" id="UP000663828">
    <property type="component" value="Unassembled WGS sequence"/>
</dbReference>
<dbReference type="EMBL" id="CAJNOR010000060">
    <property type="protein sequence ID" value="CAF0778776.1"/>
    <property type="molecule type" value="Genomic_DNA"/>
</dbReference>
<keyword evidence="1" id="KW-0472">Membrane</keyword>
<sequence length="141" mass="15632">MSKATNKKKNAAHTTDDTRLTLMNESANVQHSKKTPFLLSDTFLTILLGLVALLFLLIIILAVLFGFQNSTHVPSFVKQIRNLTNESNNQTVEVFISTTPLPSVESSENETMMVYGVTSKLQHNLPRGTHIELGFVEASED</sequence>
<evidence type="ECO:0000313" key="5">
    <source>
        <dbReference type="Proteomes" id="UP000663852"/>
    </source>
</evidence>
<dbReference type="AlphaFoldDB" id="A0A815I8I1"/>
<keyword evidence="1" id="KW-0812">Transmembrane</keyword>
<evidence type="ECO:0000256" key="1">
    <source>
        <dbReference type="SAM" id="Phobius"/>
    </source>
</evidence>
<dbReference type="EMBL" id="CAJNOJ010000276">
    <property type="protein sequence ID" value="CAF1362621.1"/>
    <property type="molecule type" value="Genomic_DNA"/>
</dbReference>
<accession>A0A815I8I1</accession>
<gene>
    <name evidence="3" type="ORF">EDS130_LOCUS33909</name>
    <name evidence="2" type="ORF">XAT740_LOCUS1851</name>
</gene>
<comment type="caution">
    <text evidence="3">The sequence shown here is derived from an EMBL/GenBank/DDBJ whole genome shotgun (WGS) entry which is preliminary data.</text>
</comment>
<protein>
    <submittedName>
        <fullName evidence="3">Uncharacterized protein</fullName>
    </submittedName>
</protein>
<evidence type="ECO:0000313" key="2">
    <source>
        <dbReference type="EMBL" id="CAF0778776.1"/>
    </source>
</evidence>
<name>A0A815I8I1_ADIRI</name>
<evidence type="ECO:0000313" key="4">
    <source>
        <dbReference type="Proteomes" id="UP000663828"/>
    </source>
</evidence>
<evidence type="ECO:0000313" key="3">
    <source>
        <dbReference type="EMBL" id="CAF1362621.1"/>
    </source>
</evidence>
<reference evidence="3" key="1">
    <citation type="submission" date="2021-02" db="EMBL/GenBank/DDBJ databases">
        <authorList>
            <person name="Nowell W R."/>
        </authorList>
    </citation>
    <scope>NUCLEOTIDE SEQUENCE</scope>
</reference>
<proteinExistence type="predicted"/>